<reference evidence="1 2" key="1">
    <citation type="submission" date="2021-11" db="EMBL/GenBank/DDBJ databases">
        <title>Whole genome sequences of diphtheriae toxin producing Corynebacterium ulcerans isolates from cats in Osaka, Japan.</title>
        <authorList>
            <person name="Umeda K."/>
            <person name="Hirai Y."/>
        </authorList>
    </citation>
    <scope>NUCLEOTIDE SEQUENCE [LARGE SCALE GENOMIC DNA]</scope>
    <source>
        <strain evidence="1 2">12109B-1</strain>
    </source>
</reference>
<proteinExistence type="predicted"/>
<dbReference type="Proteomes" id="UP001205910">
    <property type="component" value="Unassembled WGS sequence"/>
</dbReference>
<comment type="caution">
    <text evidence="1">The sequence shown here is derived from an EMBL/GenBank/DDBJ whole genome shotgun (WGS) entry which is preliminary data.</text>
</comment>
<name>A0ABD0BHT4_CORUL</name>
<protein>
    <submittedName>
        <fullName evidence="1">Uncharacterized protein</fullName>
    </submittedName>
</protein>
<dbReference type="RefSeq" id="WP_014835732.1">
    <property type="nucleotide sequence ID" value="NZ_AP019662.1"/>
</dbReference>
<dbReference type="AlphaFoldDB" id="A0ABD0BHT4"/>
<organism evidence="1 2">
    <name type="scientific">Corynebacterium ulcerans</name>
    <dbReference type="NCBI Taxonomy" id="65058"/>
    <lineage>
        <taxon>Bacteria</taxon>
        <taxon>Bacillati</taxon>
        <taxon>Actinomycetota</taxon>
        <taxon>Actinomycetes</taxon>
        <taxon>Mycobacteriales</taxon>
        <taxon>Corynebacteriaceae</taxon>
        <taxon>Corynebacterium</taxon>
    </lineage>
</organism>
<evidence type="ECO:0000313" key="2">
    <source>
        <dbReference type="Proteomes" id="UP001205910"/>
    </source>
</evidence>
<evidence type="ECO:0000313" key="1">
    <source>
        <dbReference type="EMBL" id="GJJ42085.1"/>
    </source>
</evidence>
<dbReference type="EMBL" id="BQFK01000001">
    <property type="protein sequence ID" value="GJJ42085.1"/>
    <property type="molecule type" value="Genomic_DNA"/>
</dbReference>
<accession>A0ABD0BHT4</accession>
<gene>
    <name evidence="1" type="ORF">CULCOIPH005_02740</name>
</gene>
<sequence>MRQSREELADLFQPHAQHVHDALYAGCLAAGESNLQRLFAPDKKTLLSQVIRSETFEYLLKNPIPGFTLSRKEHRRNQALMMTHDKTHLEVRIVRLTSFTPSVNVPITGIDADPAMTKAIAELDFQFQEPSVVGISWETPDFHDGEPSGKIPLTLIRATQGTKLRDGRADAIIPLVGSSQLIPKSSFNPDLADSQFTIENEDAREL</sequence>